<dbReference type="InterPro" id="IPR027417">
    <property type="entry name" value="P-loop_NTPase"/>
</dbReference>
<dbReference type="InterPro" id="IPR003959">
    <property type="entry name" value="ATPase_AAA_core"/>
</dbReference>
<dbReference type="GO" id="GO:0016887">
    <property type="term" value="F:ATP hydrolysis activity"/>
    <property type="evidence" value="ECO:0007669"/>
    <property type="project" value="InterPro"/>
</dbReference>
<dbReference type="Gene3D" id="3.40.50.300">
    <property type="entry name" value="P-loop containing nucleotide triphosphate hydrolases"/>
    <property type="match status" value="2"/>
</dbReference>
<protein>
    <recommendedName>
        <fullName evidence="1">ATPase AAA-type core domain-containing protein</fullName>
    </recommendedName>
</protein>
<dbReference type="PANTHER" id="PTHR32182:SF22">
    <property type="entry name" value="ATP-DEPENDENT ENDONUCLEASE, OLD FAMILY-RELATED"/>
    <property type="match status" value="1"/>
</dbReference>
<evidence type="ECO:0000259" key="1">
    <source>
        <dbReference type="Pfam" id="PF13304"/>
    </source>
</evidence>
<dbReference type="GO" id="GO:0000731">
    <property type="term" value="P:DNA synthesis involved in DNA repair"/>
    <property type="evidence" value="ECO:0007669"/>
    <property type="project" value="TreeGrafter"/>
</dbReference>
<sequence length="653" mass="77371">MYLWVEDYKNIHKQGFNFSPRFNCKYNEDSNELTIDKNEDYIENFFGDNINVTAIVGKNGSGKSTLLEIIALYKFELKSHFLKNTKLVLVYEEDNVIYPMIGHKHLHDYILLPKQSIKNNINIKVKTESTSKNLFILSMFSSGLADFSDQNNDYNSLKSGKYDQFYNGLYISYQNPEESIRNIEQYKKYTDCLLKDSHLFDFFNEKFIFDGFKIVVDFSYRFRFDVNFEDLQSKLVDLHLEDSIFNQRTLADIYESQDANGNYKESYIFETKKLNFFKYISLYFLDELLGIFTNLFSDFQERIRKELIFGFISRLKNNINNDSKRMTLENYIELLKVCTHELEEIREFVSTDNISSHLPYIEKEFYEYYYDKLKILKHYKLLYEIYNNLISENQSGELNFTSLIYQVNESNIKRTLNKINKNNFIQDLYQQNILKLNYINTQSNLTYNFLSTGEKQFFNFLVNFTYTVLYSPNDDLKHMVIFLDEVDLSLHPKWQKELFNALMSLLNKIKRINSVVKIHLIITSHSPFLLSDIPKKNVVFLHDGVQDKGIKHKQTFGQNIHTLLSDSFFMDDGLMGEFAKEKINEVIKQLSRKGRISKKNKEFCKSIIEIVGEPFLKSKLEKMYEVKFPKTQEEKIAELKAELERLENGSDKT</sequence>
<dbReference type="EMBL" id="CACVAS010000147">
    <property type="protein sequence ID" value="CAA6827188.1"/>
    <property type="molecule type" value="Genomic_DNA"/>
</dbReference>
<evidence type="ECO:0000313" key="2">
    <source>
        <dbReference type="EMBL" id="CAA6827188.1"/>
    </source>
</evidence>
<dbReference type="Pfam" id="PF13304">
    <property type="entry name" value="AAA_21"/>
    <property type="match status" value="1"/>
</dbReference>
<reference evidence="2" key="1">
    <citation type="submission" date="2020-01" db="EMBL/GenBank/DDBJ databases">
        <authorList>
            <person name="Meier V. D."/>
            <person name="Meier V D."/>
        </authorList>
    </citation>
    <scope>NUCLEOTIDE SEQUENCE</scope>
    <source>
        <strain evidence="2">HLG_WM_MAG_01</strain>
    </source>
</reference>
<dbReference type="AlphaFoldDB" id="A0A6S6UFY2"/>
<proteinExistence type="predicted"/>
<gene>
    <name evidence="2" type="ORF">HELGO_WM1717</name>
</gene>
<dbReference type="SUPFAM" id="SSF52540">
    <property type="entry name" value="P-loop containing nucleoside triphosphate hydrolases"/>
    <property type="match status" value="1"/>
</dbReference>
<accession>A0A6S6UFY2</accession>
<dbReference type="PANTHER" id="PTHR32182">
    <property type="entry name" value="DNA REPLICATION AND REPAIR PROTEIN RECF"/>
    <property type="match status" value="1"/>
</dbReference>
<name>A0A6S6UFY2_9BACT</name>
<feature type="domain" description="ATPase AAA-type core" evidence="1">
    <location>
        <begin position="347"/>
        <end position="531"/>
    </location>
</feature>
<organism evidence="2">
    <name type="scientific">uncultured Sulfurovum sp</name>
    <dbReference type="NCBI Taxonomy" id="269237"/>
    <lineage>
        <taxon>Bacteria</taxon>
        <taxon>Pseudomonadati</taxon>
        <taxon>Campylobacterota</taxon>
        <taxon>Epsilonproteobacteria</taxon>
        <taxon>Campylobacterales</taxon>
        <taxon>Sulfurovaceae</taxon>
        <taxon>Sulfurovum</taxon>
        <taxon>environmental samples</taxon>
    </lineage>
</organism>
<dbReference type="GO" id="GO:0006302">
    <property type="term" value="P:double-strand break repair"/>
    <property type="evidence" value="ECO:0007669"/>
    <property type="project" value="TreeGrafter"/>
</dbReference>
<dbReference type="GO" id="GO:0005524">
    <property type="term" value="F:ATP binding"/>
    <property type="evidence" value="ECO:0007669"/>
    <property type="project" value="InterPro"/>
</dbReference>
<dbReference type="CDD" id="cd00267">
    <property type="entry name" value="ABC_ATPase"/>
    <property type="match status" value="1"/>
</dbReference>